<dbReference type="InterPro" id="IPR011009">
    <property type="entry name" value="Kinase-like_dom_sf"/>
</dbReference>
<dbReference type="AlphaFoldDB" id="A0A2P4PJA6"/>
<dbReference type="PROSITE" id="PS50011">
    <property type="entry name" value="PROTEIN_KINASE_DOM"/>
    <property type="match status" value="1"/>
</dbReference>
<dbReference type="SUPFAM" id="SSF56112">
    <property type="entry name" value="Protein kinase-like (PK-like)"/>
    <property type="match status" value="1"/>
</dbReference>
<dbReference type="InterPro" id="IPR051681">
    <property type="entry name" value="Ser/Thr_Kinases-Pseudokinases"/>
</dbReference>
<comment type="caution">
    <text evidence="2">The sequence shown here is derived from an EMBL/GenBank/DDBJ whole genome shotgun (WGS) entry which is preliminary data.</text>
</comment>
<evidence type="ECO:0000313" key="3">
    <source>
        <dbReference type="Proteomes" id="UP000018888"/>
    </source>
</evidence>
<feature type="domain" description="Protein kinase" evidence="1">
    <location>
        <begin position="71"/>
        <end position="385"/>
    </location>
</feature>
<dbReference type="PANTHER" id="PTHR44329">
    <property type="entry name" value="SERINE/THREONINE-PROTEIN KINASE TNNI3K-RELATED"/>
    <property type="match status" value="1"/>
</dbReference>
<dbReference type="InterPro" id="IPR000719">
    <property type="entry name" value="Prot_kinase_dom"/>
</dbReference>
<accession>A0A2P4PJA6</accession>
<reference evidence="2 3" key="2">
    <citation type="journal article" date="2018" name="New Phytol.">
        <title>High intraspecific genome diversity in the model arbuscular mycorrhizal symbiont Rhizophagus irregularis.</title>
        <authorList>
            <person name="Chen E.C.H."/>
            <person name="Morin E."/>
            <person name="Beaudet D."/>
            <person name="Noel J."/>
            <person name="Yildirir G."/>
            <person name="Ndikumana S."/>
            <person name="Charron P."/>
            <person name="St-Onge C."/>
            <person name="Giorgi J."/>
            <person name="Kruger M."/>
            <person name="Marton T."/>
            <person name="Ropars J."/>
            <person name="Grigoriev I.V."/>
            <person name="Hainaut M."/>
            <person name="Henrissat B."/>
            <person name="Roux C."/>
            <person name="Martin F."/>
            <person name="Corradi N."/>
        </authorList>
    </citation>
    <scope>NUCLEOTIDE SEQUENCE [LARGE SCALE GENOMIC DNA]</scope>
    <source>
        <strain evidence="2 3">DAOM 197198</strain>
    </source>
</reference>
<keyword evidence="3" id="KW-1185">Reference proteome</keyword>
<proteinExistence type="predicted"/>
<dbReference type="VEuPathDB" id="FungiDB:RhiirFUN_003813"/>
<dbReference type="EMBL" id="AUPC02000213">
    <property type="protein sequence ID" value="POG65460.1"/>
    <property type="molecule type" value="Genomic_DNA"/>
</dbReference>
<dbReference type="InterPro" id="IPR001245">
    <property type="entry name" value="Ser-Thr/Tyr_kinase_cat_dom"/>
</dbReference>
<name>A0A2P4PJA6_RHIID</name>
<evidence type="ECO:0000313" key="2">
    <source>
        <dbReference type="EMBL" id="POG65460.1"/>
    </source>
</evidence>
<reference evidence="2 3" key="1">
    <citation type="journal article" date="2013" name="Proc. Natl. Acad. Sci. U.S.A.">
        <title>Genome of an arbuscular mycorrhizal fungus provides insight into the oldest plant symbiosis.</title>
        <authorList>
            <person name="Tisserant E."/>
            <person name="Malbreil M."/>
            <person name="Kuo A."/>
            <person name="Kohler A."/>
            <person name="Symeonidi A."/>
            <person name="Balestrini R."/>
            <person name="Charron P."/>
            <person name="Duensing N."/>
            <person name="Frei Dit Frey N."/>
            <person name="Gianinazzi-Pearson V."/>
            <person name="Gilbert L.B."/>
            <person name="Handa Y."/>
            <person name="Herr J.R."/>
            <person name="Hijri M."/>
            <person name="Koul R."/>
            <person name="Kawaguchi M."/>
            <person name="Krajinski F."/>
            <person name="Lammers P.J."/>
            <person name="Masclaux F.G."/>
            <person name="Murat C."/>
            <person name="Morin E."/>
            <person name="Ndikumana S."/>
            <person name="Pagni M."/>
            <person name="Petitpierre D."/>
            <person name="Requena N."/>
            <person name="Rosikiewicz P."/>
            <person name="Riley R."/>
            <person name="Saito K."/>
            <person name="San Clemente H."/>
            <person name="Shapiro H."/>
            <person name="van Tuinen D."/>
            <person name="Becard G."/>
            <person name="Bonfante P."/>
            <person name="Paszkowski U."/>
            <person name="Shachar-Hill Y.Y."/>
            <person name="Tuskan G.A."/>
            <person name="Young P.W."/>
            <person name="Sanders I.R."/>
            <person name="Henrissat B."/>
            <person name="Rensing S.A."/>
            <person name="Grigoriev I.V."/>
            <person name="Corradi N."/>
            <person name="Roux C."/>
            <person name="Martin F."/>
        </authorList>
    </citation>
    <scope>NUCLEOTIDE SEQUENCE [LARGE SCALE GENOMIC DNA]</scope>
    <source>
        <strain evidence="2 3">DAOM 197198</strain>
    </source>
</reference>
<evidence type="ECO:0000259" key="1">
    <source>
        <dbReference type="PROSITE" id="PS50011"/>
    </source>
</evidence>
<sequence length="435" mass="50848">MSEFDEIILCSDCNQPETGVKWCRSCNSKRFRQDFSKWTSGNNFVDKFIQDAQSKARNHLEVIEWIPYNRLRNIQYLAKGGFSIIYKAVLLDGFINKWDKENKQWERYYNEIKDEDYEDAKKGNIESPLNENEKHGYNIVLKRINNSSNINDDFLNELKNYLNFVRSTDNNKLLSIKLHGITRVPESDYMIVMEHMELGSLKSNLMVKRCNPIDKYYNLYFIAQSLSKLHNCNLIHGDLHSGNLLLSNNLIAYISDFGLSKPVDKPTKPNVIYGVLPYIAPEVLRGRPYTKAADIYSFGIIMWEMTSGIPAFNKMPHDLDLALKICQGLRPELVEVPKIFDAKNVQKKYEDTEAEYIELMKKCWDSNPDKRPKAEKLYENFRKWFGIIPNTSIPENETFIENHPSSCYTSRKIDYAEKLNEILDQEENLESCRIF</sequence>
<dbReference type="Proteomes" id="UP000018888">
    <property type="component" value="Unassembled WGS sequence"/>
</dbReference>
<dbReference type="GO" id="GO:0004674">
    <property type="term" value="F:protein serine/threonine kinase activity"/>
    <property type="evidence" value="ECO:0007669"/>
    <property type="project" value="TreeGrafter"/>
</dbReference>
<protein>
    <submittedName>
        <fullName evidence="2">Kinase-like domain-containing protein</fullName>
    </submittedName>
</protein>
<dbReference type="GO" id="GO:0005524">
    <property type="term" value="F:ATP binding"/>
    <property type="evidence" value="ECO:0007669"/>
    <property type="project" value="InterPro"/>
</dbReference>
<organism evidence="2 3">
    <name type="scientific">Rhizophagus irregularis (strain DAOM 181602 / DAOM 197198 / MUCL 43194)</name>
    <name type="common">Arbuscular mycorrhizal fungus</name>
    <name type="synonym">Glomus intraradices</name>
    <dbReference type="NCBI Taxonomy" id="747089"/>
    <lineage>
        <taxon>Eukaryota</taxon>
        <taxon>Fungi</taxon>
        <taxon>Fungi incertae sedis</taxon>
        <taxon>Mucoromycota</taxon>
        <taxon>Glomeromycotina</taxon>
        <taxon>Glomeromycetes</taxon>
        <taxon>Glomerales</taxon>
        <taxon>Glomeraceae</taxon>
        <taxon>Rhizophagus</taxon>
    </lineage>
</organism>
<dbReference type="Pfam" id="PF07714">
    <property type="entry name" value="PK_Tyr_Ser-Thr"/>
    <property type="match status" value="1"/>
</dbReference>
<gene>
    <name evidence="2" type="ORF">GLOIN_2v423165</name>
</gene>
<dbReference type="Gene3D" id="1.10.510.10">
    <property type="entry name" value="Transferase(Phosphotransferase) domain 1"/>
    <property type="match status" value="1"/>
</dbReference>